<dbReference type="InterPro" id="IPR000182">
    <property type="entry name" value="GNAT_dom"/>
</dbReference>
<dbReference type="AlphaFoldDB" id="A0A419AAY9"/>
<dbReference type="GO" id="GO:0016747">
    <property type="term" value="F:acyltransferase activity, transferring groups other than amino-acyl groups"/>
    <property type="evidence" value="ECO:0007669"/>
    <property type="project" value="InterPro"/>
</dbReference>
<evidence type="ECO:0000313" key="2">
    <source>
        <dbReference type="EMBL" id="RJL20428.1"/>
    </source>
</evidence>
<dbReference type="EMBL" id="QZEW01000010">
    <property type="protein sequence ID" value="RJL20428.1"/>
    <property type="molecule type" value="Genomic_DNA"/>
</dbReference>
<reference evidence="3" key="1">
    <citation type="submission" date="2018-09" db="EMBL/GenBank/DDBJ databases">
        <title>Paracoccus onubensis nov. sp. a moderate halophilic bacterium isolated from Gruta de las Maravillas (Aracena, Spain).</title>
        <authorList>
            <person name="Jurado V."/>
            <person name="Gutierrez-Patricio S."/>
            <person name="Gonzalez-Pimentel J.L."/>
            <person name="Miller A.Z."/>
            <person name="Laiz L."/>
            <person name="Saiz-Jimenez C."/>
        </authorList>
    </citation>
    <scope>NUCLEOTIDE SEQUENCE [LARGE SCALE GENOMIC DNA]</scope>
    <source>
        <strain evidence="3">DSM 26381</strain>
    </source>
</reference>
<protein>
    <submittedName>
        <fullName evidence="2">GNAT family N-acetyltransferase</fullName>
    </submittedName>
</protein>
<proteinExistence type="predicted"/>
<dbReference type="SUPFAM" id="SSF55729">
    <property type="entry name" value="Acyl-CoA N-acyltransferases (Nat)"/>
    <property type="match status" value="1"/>
</dbReference>
<dbReference type="OrthoDB" id="20916at2"/>
<dbReference type="CDD" id="cd04301">
    <property type="entry name" value="NAT_SF"/>
    <property type="match status" value="1"/>
</dbReference>
<dbReference type="InterPro" id="IPR016181">
    <property type="entry name" value="Acyl_CoA_acyltransferase"/>
</dbReference>
<feature type="domain" description="N-acetyltransferase" evidence="1">
    <location>
        <begin position="1"/>
        <end position="139"/>
    </location>
</feature>
<dbReference type="RefSeq" id="WP_119896738.1">
    <property type="nucleotide sequence ID" value="NZ_QNRC01000004.1"/>
</dbReference>
<comment type="caution">
    <text evidence="2">The sequence shown here is derived from an EMBL/GenBank/DDBJ whole genome shotgun (WGS) entry which is preliminary data.</text>
</comment>
<dbReference type="PROSITE" id="PS51186">
    <property type="entry name" value="GNAT"/>
    <property type="match status" value="1"/>
</dbReference>
<dbReference type="InterPro" id="IPR041496">
    <property type="entry name" value="YitH/HolE_GNAT"/>
</dbReference>
<keyword evidence="2" id="KW-0808">Transferase</keyword>
<evidence type="ECO:0000313" key="3">
    <source>
        <dbReference type="Proteomes" id="UP000283587"/>
    </source>
</evidence>
<dbReference type="Gene3D" id="3.40.630.90">
    <property type="match status" value="1"/>
</dbReference>
<dbReference type="Pfam" id="PF18014">
    <property type="entry name" value="Acetyltransf_18"/>
    <property type="match status" value="1"/>
</dbReference>
<dbReference type="Gene3D" id="3.40.630.30">
    <property type="match status" value="1"/>
</dbReference>
<evidence type="ECO:0000259" key="1">
    <source>
        <dbReference type="PROSITE" id="PS51186"/>
    </source>
</evidence>
<sequence>MILRRMRAEELGRVLDWAAAEGWNPGLDDAAAFHAADPEGFFVAALDDDIVAAISVVNHDPRMAFLGLYLCLAEYRGQGIGLALWRHALRHSGPRCVGLDGVAAQQANYAKSGFVAWGDTTRWQGRLDGSAQPRVRRAGPADLGDLLRLDRLATGYDRRKFLTAWLAGTATRRTVLHRGPHGTDGFATIRQCRNGAKIGPVVAPDLATAMRLIRAASLEIPAGTQAMDLPQGRADLAGTLSGAGFEPVFRAARMYRGTPATGNGTIFAIATMELG</sequence>
<organism evidence="2 3">
    <name type="scientific">Paracoccus siganidrum</name>
    <dbReference type="NCBI Taxonomy" id="1276757"/>
    <lineage>
        <taxon>Bacteria</taxon>
        <taxon>Pseudomonadati</taxon>
        <taxon>Pseudomonadota</taxon>
        <taxon>Alphaproteobacteria</taxon>
        <taxon>Rhodobacterales</taxon>
        <taxon>Paracoccaceae</taxon>
        <taxon>Paracoccus</taxon>
    </lineage>
</organism>
<dbReference type="Proteomes" id="UP000283587">
    <property type="component" value="Unassembled WGS sequence"/>
</dbReference>
<dbReference type="InterPro" id="IPR052729">
    <property type="entry name" value="Acyl/Acetyltrans_Enzymes"/>
</dbReference>
<name>A0A419AAY9_9RHOB</name>
<dbReference type="PANTHER" id="PTHR47237:SF1">
    <property type="entry name" value="SLL0310 PROTEIN"/>
    <property type="match status" value="1"/>
</dbReference>
<gene>
    <name evidence="2" type="ORF">D3P05_03190</name>
</gene>
<accession>A0A419AAY9</accession>
<keyword evidence="3" id="KW-1185">Reference proteome</keyword>
<dbReference type="PANTHER" id="PTHR47237">
    <property type="entry name" value="SLL0310 PROTEIN"/>
    <property type="match status" value="1"/>
</dbReference>
<dbReference type="Pfam" id="PF00583">
    <property type="entry name" value="Acetyltransf_1"/>
    <property type="match status" value="1"/>
</dbReference>